<evidence type="ECO:0000256" key="4">
    <source>
        <dbReference type="ARBA" id="ARBA00023235"/>
    </source>
</evidence>
<dbReference type="InterPro" id="IPR002501">
    <property type="entry name" value="PsdUridine_synth_N"/>
</dbReference>
<dbReference type="PANTHER" id="PTHR13767">
    <property type="entry name" value="TRNA-PSEUDOURIDINE SYNTHASE"/>
    <property type="match status" value="1"/>
</dbReference>
<dbReference type="NCBIfam" id="TIGR00431">
    <property type="entry name" value="TruB"/>
    <property type="match status" value="1"/>
</dbReference>
<dbReference type="CDD" id="cd02573">
    <property type="entry name" value="PseudoU_synth_EcTruB"/>
    <property type="match status" value="1"/>
</dbReference>
<dbReference type="EMBL" id="CP093365">
    <property type="protein sequence ID" value="UQS83505.1"/>
    <property type="molecule type" value="Genomic_DNA"/>
</dbReference>
<dbReference type="Pfam" id="PF01509">
    <property type="entry name" value="TruB_N"/>
    <property type="match status" value="1"/>
</dbReference>
<dbReference type="GO" id="GO:0160148">
    <property type="term" value="F:tRNA pseudouridine(55) synthase activity"/>
    <property type="evidence" value="ECO:0007669"/>
    <property type="project" value="UniProtKB-EC"/>
</dbReference>
<evidence type="ECO:0000256" key="2">
    <source>
        <dbReference type="ARBA" id="ARBA00005642"/>
    </source>
</evidence>
<name>A0ABY4PD50_9LACO</name>
<comment type="catalytic activity">
    <reaction evidence="1 5">
        <text>uridine(55) in tRNA = pseudouridine(55) in tRNA</text>
        <dbReference type="Rhea" id="RHEA:42532"/>
        <dbReference type="Rhea" id="RHEA-COMP:10101"/>
        <dbReference type="Rhea" id="RHEA-COMP:10102"/>
        <dbReference type="ChEBI" id="CHEBI:65314"/>
        <dbReference type="ChEBI" id="CHEBI:65315"/>
        <dbReference type="EC" id="5.4.99.25"/>
    </reaction>
</comment>
<dbReference type="InterPro" id="IPR014780">
    <property type="entry name" value="tRNA_psdUridine_synth_TruB"/>
</dbReference>
<keyword evidence="4 5" id="KW-0413">Isomerase</keyword>
<organism evidence="8 9">
    <name type="scientific">Bombilactobacillus thymidiniphilus</name>
    <dbReference type="NCBI Taxonomy" id="2923363"/>
    <lineage>
        <taxon>Bacteria</taxon>
        <taxon>Bacillati</taxon>
        <taxon>Bacillota</taxon>
        <taxon>Bacilli</taxon>
        <taxon>Lactobacillales</taxon>
        <taxon>Lactobacillaceae</taxon>
        <taxon>Bombilactobacillus</taxon>
    </lineage>
</organism>
<dbReference type="HAMAP" id="MF_01080">
    <property type="entry name" value="TruB_bact"/>
    <property type="match status" value="1"/>
</dbReference>
<comment type="function">
    <text evidence="5">Responsible for synthesis of pseudouridine from uracil-55 in the psi GC loop of transfer RNAs.</text>
</comment>
<feature type="domain" description="tRNA pseudouridylate synthase B C-terminal" evidence="7">
    <location>
        <begin position="180"/>
        <end position="240"/>
    </location>
</feature>
<dbReference type="PANTHER" id="PTHR13767:SF2">
    <property type="entry name" value="PSEUDOURIDYLATE SYNTHASE TRUB1"/>
    <property type="match status" value="1"/>
</dbReference>
<sequence>MNGIIPLYKPRGVTSADCVYQLRKILHEKKIGHTGTLDPEVDGVLVICVGQATKLVNRLMISHKVYQGQILLGQETTTEDATGEVVKQKPVDKPYSDQQISTAMLELTGNIKQQPPMFSAVKINGKKLYEYARAGQSVERPIRDVEIYQFKQTESTIFDEQLHQQTIAFEVECSKGTYIRTLAVQLGQLLQVPAHMKQLTRTKGSHFALAQTFTLEQIQAQFAHGQTDFLISLTNLLKPLVSVDLTVNQWQVVQNGGRLKLAQNASEIILRYQGIVKAIYRHQQDFYEPELMLLKNDL</sequence>
<evidence type="ECO:0000256" key="3">
    <source>
        <dbReference type="ARBA" id="ARBA00022694"/>
    </source>
</evidence>
<evidence type="ECO:0000313" key="8">
    <source>
        <dbReference type="EMBL" id="UQS83505.1"/>
    </source>
</evidence>
<dbReference type="Proteomes" id="UP000831947">
    <property type="component" value="Chromosome"/>
</dbReference>
<evidence type="ECO:0000256" key="5">
    <source>
        <dbReference type="HAMAP-Rule" id="MF_01080"/>
    </source>
</evidence>
<gene>
    <name evidence="5 8" type="primary">truB</name>
    <name evidence="8" type="ORF">MOO47_06955</name>
</gene>
<proteinExistence type="inferred from homology"/>
<feature type="active site" description="Nucleophile" evidence="5">
    <location>
        <position position="38"/>
    </location>
</feature>
<evidence type="ECO:0000313" key="9">
    <source>
        <dbReference type="Proteomes" id="UP000831947"/>
    </source>
</evidence>
<dbReference type="SUPFAM" id="SSF55120">
    <property type="entry name" value="Pseudouridine synthase"/>
    <property type="match status" value="1"/>
</dbReference>
<accession>A0ABY4PD50</accession>
<evidence type="ECO:0000259" key="6">
    <source>
        <dbReference type="Pfam" id="PF01509"/>
    </source>
</evidence>
<dbReference type="Pfam" id="PF16198">
    <property type="entry name" value="TruB_C_2"/>
    <property type="match status" value="1"/>
</dbReference>
<keyword evidence="9" id="KW-1185">Reference proteome</keyword>
<dbReference type="Gene3D" id="3.30.2350.10">
    <property type="entry name" value="Pseudouridine synthase"/>
    <property type="match status" value="1"/>
</dbReference>
<dbReference type="EC" id="5.4.99.25" evidence="5"/>
<protein>
    <recommendedName>
        <fullName evidence="5">tRNA pseudouridine synthase B</fullName>
        <ecNumber evidence="5">5.4.99.25</ecNumber>
    </recommendedName>
    <alternativeName>
        <fullName evidence="5">tRNA pseudouridine(55) synthase</fullName>
        <shortName evidence="5">Psi55 synthase</shortName>
    </alternativeName>
    <alternativeName>
        <fullName evidence="5">tRNA pseudouridylate synthase</fullName>
    </alternativeName>
    <alternativeName>
        <fullName evidence="5">tRNA-uridine isomerase</fullName>
    </alternativeName>
</protein>
<comment type="similarity">
    <text evidence="2 5">Belongs to the pseudouridine synthase TruB family. Type 1 subfamily.</text>
</comment>
<dbReference type="InterPro" id="IPR020103">
    <property type="entry name" value="PsdUridine_synth_cat_dom_sf"/>
</dbReference>
<feature type="domain" description="Pseudouridine synthase II N-terminal" evidence="6">
    <location>
        <begin position="23"/>
        <end position="179"/>
    </location>
</feature>
<dbReference type="InterPro" id="IPR032819">
    <property type="entry name" value="TruB_C"/>
</dbReference>
<evidence type="ECO:0000256" key="1">
    <source>
        <dbReference type="ARBA" id="ARBA00000385"/>
    </source>
</evidence>
<dbReference type="RefSeq" id="WP_249512731.1">
    <property type="nucleotide sequence ID" value="NZ_CP093365.1"/>
</dbReference>
<reference evidence="8 9" key="1">
    <citation type="journal article" date="2022" name="Int. J. Syst. Evol. Microbiol.">
        <title>Apilactobacillus apisilvae sp. nov., Nicolia spurrieriana gen. nov. sp. nov., Bombilactobacillus folatiphilus sp. nov. and Bombilactobacillus thymidiniphilus sp. nov., four new lactic acid bacterial isolates from stingless bees Tetragonula carbonaria and Austroplebeia australis.</title>
        <authorList>
            <person name="Oliphant S.A."/>
            <person name="Watson-Haigh N.S."/>
            <person name="Sumby K.M."/>
            <person name="Gardner J."/>
            <person name="Groom S."/>
            <person name="Jiranek V."/>
        </authorList>
    </citation>
    <scope>NUCLEOTIDE SEQUENCE [LARGE SCALE GENOMIC DNA]</scope>
    <source>
        <strain evidence="8 9">SG4_A1</strain>
    </source>
</reference>
<evidence type="ECO:0000259" key="7">
    <source>
        <dbReference type="Pfam" id="PF16198"/>
    </source>
</evidence>
<keyword evidence="3 5" id="KW-0819">tRNA processing</keyword>